<evidence type="ECO:0000313" key="2">
    <source>
        <dbReference type="EMBL" id="ETE56307.1"/>
    </source>
</evidence>
<organism evidence="2 3">
    <name type="scientific">Ophiophagus hannah</name>
    <name type="common">King cobra</name>
    <name type="synonym">Naja hannah</name>
    <dbReference type="NCBI Taxonomy" id="8665"/>
    <lineage>
        <taxon>Eukaryota</taxon>
        <taxon>Metazoa</taxon>
        <taxon>Chordata</taxon>
        <taxon>Craniata</taxon>
        <taxon>Vertebrata</taxon>
        <taxon>Euteleostomi</taxon>
        <taxon>Lepidosauria</taxon>
        <taxon>Squamata</taxon>
        <taxon>Bifurcata</taxon>
        <taxon>Unidentata</taxon>
        <taxon>Episquamata</taxon>
        <taxon>Toxicofera</taxon>
        <taxon>Serpentes</taxon>
        <taxon>Colubroidea</taxon>
        <taxon>Elapidae</taxon>
        <taxon>Elapinae</taxon>
        <taxon>Ophiophagus</taxon>
    </lineage>
</organism>
<protein>
    <submittedName>
        <fullName evidence="2">Zinc finger CCCH domain-containing protein 13</fullName>
    </submittedName>
</protein>
<reference evidence="2 3" key="1">
    <citation type="journal article" date="2013" name="Proc. Natl. Acad. Sci. U.S.A.">
        <title>The king cobra genome reveals dynamic gene evolution and adaptation in the snake venom system.</title>
        <authorList>
            <person name="Vonk F.J."/>
            <person name="Casewell N.R."/>
            <person name="Henkel C.V."/>
            <person name="Heimberg A.M."/>
            <person name="Jansen H.J."/>
            <person name="McCleary R.J."/>
            <person name="Kerkkamp H.M."/>
            <person name="Vos R.A."/>
            <person name="Guerreiro I."/>
            <person name="Calvete J.J."/>
            <person name="Wuster W."/>
            <person name="Woods A.E."/>
            <person name="Logan J.M."/>
            <person name="Harrison R.A."/>
            <person name="Castoe T.A."/>
            <person name="de Koning A.P."/>
            <person name="Pollock D.D."/>
            <person name="Yandell M."/>
            <person name="Calderon D."/>
            <person name="Renjifo C."/>
            <person name="Currier R.B."/>
            <person name="Salgado D."/>
            <person name="Pla D."/>
            <person name="Sanz L."/>
            <person name="Hyder A.S."/>
            <person name="Ribeiro J.M."/>
            <person name="Arntzen J.W."/>
            <person name="van den Thillart G.E."/>
            <person name="Boetzer M."/>
            <person name="Pirovano W."/>
            <person name="Dirks R.P."/>
            <person name="Spaink H.P."/>
            <person name="Duboule D."/>
            <person name="McGlinn E."/>
            <person name="Kini R.M."/>
            <person name="Richardson M.K."/>
        </authorList>
    </citation>
    <scope>NUCLEOTIDE SEQUENCE</scope>
    <source>
        <tissue evidence="2">Blood</tissue>
    </source>
</reference>
<keyword evidence="3" id="KW-1185">Reference proteome</keyword>
<sequence>RRKEKREEGRRERKGKRKKRKGEKEREKETEGKREGKREREREGGGEGEEGREGERRKEKERKGRGEREGEKGREKKRKKEGGRGGERKKEREKGKERERESDSMIETEKGCAMLGTKEFALHNCEEGRVGGEPLCEASVVWLMLLSYTTASLASVVLCKTISGAPEPTVKEAATKLEIQTVLAWLTVVRLATVPSYPWRLRGGGGNVGSQVDVA</sequence>
<dbReference type="Proteomes" id="UP000018936">
    <property type="component" value="Unassembled WGS sequence"/>
</dbReference>
<evidence type="ECO:0000313" key="3">
    <source>
        <dbReference type="Proteomes" id="UP000018936"/>
    </source>
</evidence>
<accession>V8N420</accession>
<dbReference type="EMBL" id="AZIM01028297">
    <property type="protein sequence ID" value="ETE56307.1"/>
    <property type="molecule type" value="Genomic_DNA"/>
</dbReference>
<feature type="compositionally biased region" description="Basic and acidic residues" evidence="1">
    <location>
        <begin position="1"/>
        <end position="11"/>
    </location>
</feature>
<name>V8N420_OPHHA</name>
<gene>
    <name evidence="2" type="primary">ZC3H13</name>
    <name evidence="2" type="ORF">L345_17982</name>
</gene>
<feature type="compositionally biased region" description="Basic and acidic residues" evidence="1">
    <location>
        <begin position="82"/>
        <end position="105"/>
    </location>
</feature>
<feature type="compositionally biased region" description="Basic residues" evidence="1">
    <location>
        <begin position="12"/>
        <end position="21"/>
    </location>
</feature>
<feature type="non-terminal residue" evidence="2">
    <location>
        <position position="1"/>
    </location>
</feature>
<evidence type="ECO:0000256" key="1">
    <source>
        <dbReference type="SAM" id="MobiDB-lite"/>
    </source>
</evidence>
<feature type="region of interest" description="Disordered" evidence="1">
    <location>
        <begin position="1"/>
        <end position="105"/>
    </location>
</feature>
<proteinExistence type="predicted"/>
<comment type="caution">
    <text evidence="2">The sequence shown here is derived from an EMBL/GenBank/DDBJ whole genome shotgun (WGS) entry which is preliminary data.</text>
</comment>
<feature type="compositionally biased region" description="Basic and acidic residues" evidence="1">
    <location>
        <begin position="22"/>
        <end position="74"/>
    </location>
</feature>
<dbReference type="AlphaFoldDB" id="V8N420"/>